<dbReference type="EMBL" id="JBDJNQ010000001">
    <property type="protein sequence ID" value="MEN5376356.1"/>
    <property type="molecule type" value="Genomic_DNA"/>
</dbReference>
<proteinExistence type="predicted"/>
<keyword evidence="6" id="KW-1185">Reference proteome</keyword>
<dbReference type="SMART" id="SM00342">
    <property type="entry name" value="HTH_ARAC"/>
    <property type="match status" value="1"/>
</dbReference>
<evidence type="ECO:0000313" key="6">
    <source>
        <dbReference type="Proteomes" id="UP001409291"/>
    </source>
</evidence>
<reference evidence="5 6" key="1">
    <citation type="submission" date="2024-04" db="EMBL/GenBank/DDBJ databases">
        <title>WGS of bacteria from Torrens River.</title>
        <authorList>
            <person name="Wyrsch E.R."/>
            <person name="Drigo B."/>
        </authorList>
    </citation>
    <scope>NUCLEOTIDE SEQUENCE [LARGE SCALE GENOMIC DNA]</scope>
    <source>
        <strain evidence="5 6">TWI391</strain>
    </source>
</reference>
<accession>A0ABV0BNH4</accession>
<evidence type="ECO:0000259" key="4">
    <source>
        <dbReference type="PROSITE" id="PS01124"/>
    </source>
</evidence>
<feature type="domain" description="HTH araC/xylS-type" evidence="4">
    <location>
        <begin position="233"/>
        <end position="329"/>
    </location>
</feature>
<comment type="caution">
    <text evidence="5">The sequence shown here is derived from an EMBL/GenBank/DDBJ whole genome shotgun (WGS) entry which is preliminary data.</text>
</comment>
<dbReference type="Gene3D" id="1.10.10.60">
    <property type="entry name" value="Homeodomain-like"/>
    <property type="match status" value="1"/>
</dbReference>
<dbReference type="SUPFAM" id="SSF46689">
    <property type="entry name" value="Homeodomain-like"/>
    <property type="match status" value="1"/>
</dbReference>
<sequence>MKKSLHIDLEKLFGTAIERKQVSITPSIKMSNGQISYFSNQLDEAILQEFDGLFGFINMLDFKLKSKRIIPLHIEQADLHIFYLIEGRSSILINDLRTKKSIDISPLRGRYFYLPKGEYVLILPEGRTAICNFYFRCSIFRNGNERPFQFLHALIDAHRNNNPTSSWSIDFRVGPRTTAHIQHLLTKLKKGDLDTEKHILHELNELIKLSNEKVFEEYHRLSGSILKAREARDLIIQYVDQHGQNFSISSIAENTQISHDYLNEIFHQYYEQSASAFKYDLLEEKVKSLLLEGISVVNVAYSCGYTESSRLCKFFKKRTGLTPTEFITKSKNN</sequence>
<name>A0ABV0BNH4_9SPHI</name>
<dbReference type="PANTHER" id="PTHR43280:SF2">
    <property type="entry name" value="HTH-TYPE TRANSCRIPTIONAL REGULATOR EXSA"/>
    <property type="match status" value="1"/>
</dbReference>
<dbReference type="Pfam" id="PF12833">
    <property type="entry name" value="HTH_18"/>
    <property type="match status" value="1"/>
</dbReference>
<keyword evidence="3" id="KW-0804">Transcription</keyword>
<dbReference type="PROSITE" id="PS01124">
    <property type="entry name" value="HTH_ARAC_FAMILY_2"/>
    <property type="match status" value="1"/>
</dbReference>
<evidence type="ECO:0000256" key="2">
    <source>
        <dbReference type="ARBA" id="ARBA00023125"/>
    </source>
</evidence>
<protein>
    <submittedName>
        <fullName evidence="5">Helix-turn-helix domain-containing protein</fullName>
    </submittedName>
</protein>
<dbReference type="Proteomes" id="UP001409291">
    <property type="component" value="Unassembled WGS sequence"/>
</dbReference>
<dbReference type="PANTHER" id="PTHR43280">
    <property type="entry name" value="ARAC-FAMILY TRANSCRIPTIONAL REGULATOR"/>
    <property type="match status" value="1"/>
</dbReference>
<keyword evidence="1" id="KW-0805">Transcription regulation</keyword>
<evidence type="ECO:0000313" key="5">
    <source>
        <dbReference type="EMBL" id="MEN5376356.1"/>
    </source>
</evidence>
<dbReference type="InterPro" id="IPR018060">
    <property type="entry name" value="HTH_AraC"/>
</dbReference>
<evidence type="ECO:0000256" key="3">
    <source>
        <dbReference type="ARBA" id="ARBA00023163"/>
    </source>
</evidence>
<evidence type="ECO:0000256" key="1">
    <source>
        <dbReference type="ARBA" id="ARBA00023015"/>
    </source>
</evidence>
<keyword evidence="2" id="KW-0238">DNA-binding</keyword>
<organism evidence="5 6">
    <name type="scientific">Sphingobacterium kitahiroshimense</name>
    <dbReference type="NCBI Taxonomy" id="470446"/>
    <lineage>
        <taxon>Bacteria</taxon>
        <taxon>Pseudomonadati</taxon>
        <taxon>Bacteroidota</taxon>
        <taxon>Sphingobacteriia</taxon>
        <taxon>Sphingobacteriales</taxon>
        <taxon>Sphingobacteriaceae</taxon>
        <taxon>Sphingobacterium</taxon>
    </lineage>
</organism>
<dbReference type="RefSeq" id="WP_132845837.1">
    <property type="nucleotide sequence ID" value="NZ_JBDJLH010000001.1"/>
</dbReference>
<dbReference type="InterPro" id="IPR009057">
    <property type="entry name" value="Homeodomain-like_sf"/>
</dbReference>
<gene>
    <name evidence="5" type="ORF">ABE541_03695</name>
</gene>